<protein>
    <recommendedName>
        <fullName evidence="3">Zinc ribbon-containing protein</fullName>
    </recommendedName>
</protein>
<accession>A0A9D7E1N0</accession>
<dbReference type="EMBL" id="JADJEV010000003">
    <property type="protein sequence ID" value="MBK6972509.1"/>
    <property type="molecule type" value="Genomic_DNA"/>
</dbReference>
<reference evidence="1" key="1">
    <citation type="submission" date="2020-10" db="EMBL/GenBank/DDBJ databases">
        <title>Connecting structure to function with the recovery of over 1000 high-quality activated sludge metagenome-assembled genomes encoding full-length rRNA genes using long-read sequencing.</title>
        <authorList>
            <person name="Singleton C.M."/>
            <person name="Petriglieri F."/>
            <person name="Kristensen J.M."/>
            <person name="Kirkegaard R.H."/>
            <person name="Michaelsen T.Y."/>
            <person name="Andersen M.H."/>
            <person name="Karst S.M."/>
            <person name="Dueholm M.S."/>
            <person name="Nielsen P.H."/>
            <person name="Albertsen M."/>
        </authorList>
    </citation>
    <scope>NUCLEOTIDE SEQUENCE</scope>
    <source>
        <strain evidence="1">Bjer_18-Q3-R1-45_BAT3C.347</strain>
    </source>
</reference>
<dbReference type="InterPro" id="IPR009912">
    <property type="entry name" value="DUF1451"/>
</dbReference>
<sequence length="176" mass="19711">MSENEREEPQSRERLEAAYDKFAEHVRELFQASQEKSREALERAADTAREKLGAAGEFTAEQGALFKRYLLRDAERAREALGQYSHKAAERLHPERLRAGALSSLAALLQSAGERLQSWSRKTDEALNESLLCEVGEITSAGTLTCLNCGHTIQLGKTGHIPPCPECYQGRFRKSY</sequence>
<evidence type="ECO:0000313" key="1">
    <source>
        <dbReference type="EMBL" id="MBK6972509.1"/>
    </source>
</evidence>
<dbReference type="AlphaFoldDB" id="A0A9D7E1N0"/>
<proteinExistence type="predicted"/>
<name>A0A9D7E1N0_9PROT</name>
<organism evidence="1 2">
    <name type="scientific">Candidatus Methylophosphatis roskildensis</name>
    <dbReference type="NCBI Taxonomy" id="2899263"/>
    <lineage>
        <taxon>Bacteria</taxon>
        <taxon>Pseudomonadati</taxon>
        <taxon>Pseudomonadota</taxon>
        <taxon>Betaproteobacteria</taxon>
        <taxon>Nitrosomonadales</taxon>
        <taxon>Sterolibacteriaceae</taxon>
        <taxon>Candidatus Methylophosphatis</taxon>
    </lineage>
</organism>
<gene>
    <name evidence="1" type="ORF">IPH26_06030</name>
</gene>
<dbReference type="Pfam" id="PF07295">
    <property type="entry name" value="DUF1451"/>
    <property type="match status" value="1"/>
</dbReference>
<evidence type="ECO:0008006" key="3">
    <source>
        <dbReference type="Google" id="ProtNLM"/>
    </source>
</evidence>
<evidence type="ECO:0000313" key="2">
    <source>
        <dbReference type="Proteomes" id="UP000807785"/>
    </source>
</evidence>
<dbReference type="Proteomes" id="UP000807785">
    <property type="component" value="Unassembled WGS sequence"/>
</dbReference>
<comment type="caution">
    <text evidence="1">The sequence shown here is derived from an EMBL/GenBank/DDBJ whole genome shotgun (WGS) entry which is preliminary data.</text>
</comment>